<dbReference type="HOGENOM" id="CLU_2144187_0_0_9"/>
<proteinExistence type="predicted"/>
<accession>F2F2K2</accession>
<evidence type="ECO:0000313" key="2">
    <source>
        <dbReference type="Proteomes" id="UP000006691"/>
    </source>
</evidence>
<dbReference type="PATRIC" id="fig|1002809.3.peg.1429"/>
<evidence type="ECO:0000313" key="1">
    <source>
        <dbReference type="EMBL" id="BAK15840.1"/>
    </source>
</evidence>
<keyword evidence="1" id="KW-0396">Initiation factor</keyword>
<dbReference type="Proteomes" id="UP000006691">
    <property type="component" value="Chromosome"/>
</dbReference>
<dbReference type="KEGG" id="siv:SSIL_1417"/>
<keyword evidence="1" id="KW-0648">Protein biosynthesis</keyword>
<reference evidence="2" key="1">
    <citation type="submission" date="2011-04" db="EMBL/GenBank/DDBJ databases">
        <title>Genome sequence of Solibacillus silvestris StLB046.</title>
        <authorList>
            <person name="Morohoshi T."/>
            <person name="Someya N."/>
            <person name="Ikeda T."/>
        </authorList>
    </citation>
    <scope>NUCLEOTIDE SEQUENCE [LARGE SCALE GENOMIC DNA]</scope>
    <source>
        <strain evidence="2">StLB046</strain>
    </source>
</reference>
<name>F2F2K2_SOLSS</name>
<dbReference type="GO" id="GO:0003743">
    <property type="term" value="F:translation initiation factor activity"/>
    <property type="evidence" value="ECO:0007669"/>
    <property type="project" value="UniProtKB-KW"/>
</dbReference>
<reference evidence="1 2" key="2">
    <citation type="journal article" date="2012" name="J. Biosci. Bioeng.">
        <title>Complete genome sequence and characterization of the N-acylhomoserine lactone-degrading gene of the potato leaf-associated Solibacillus silvestris.</title>
        <authorList>
            <person name="Morohoshi T."/>
            <person name="Tominaga Y."/>
            <person name="Someya N."/>
            <person name="Ikeda T."/>
        </authorList>
    </citation>
    <scope>NUCLEOTIDE SEQUENCE [LARGE SCALE GENOMIC DNA]</scope>
    <source>
        <strain evidence="1 2">StLB046</strain>
    </source>
</reference>
<dbReference type="AlphaFoldDB" id="F2F2K2"/>
<protein>
    <submittedName>
        <fullName evidence="1">Translation initiation factor 2, gamma subunit</fullName>
    </submittedName>
</protein>
<dbReference type="RefSeq" id="WP_014823293.1">
    <property type="nucleotide sequence ID" value="NC_018065.1"/>
</dbReference>
<keyword evidence="2" id="KW-1185">Reference proteome</keyword>
<sequence length="112" mass="12667">MNVNYTIIECKNNHRFRMGLTDDGFRDCPECGDYLKRPYISTKENVQGLITIGQAWREKRKAESNNKPKQSISVAVEADTNKLQLKLRAIAKHTAALADELDAIDNELEGTD</sequence>
<dbReference type="EMBL" id="AP012157">
    <property type="protein sequence ID" value="BAK15840.1"/>
    <property type="molecule type" value="Genomic_DNA"/>
</dbReference>
<organism evidence="1 2">
    <name type="scientific">Solibacillus silvestris (strain StLB046)</name>
    <name type="common">Bacillus silvestris</name>
    <dbReference type="NCBI Taxonomy" id="1002809"/>
    <lineage>
        <taxon>Bacteria</taxon>
        <taxon>Bacillati</taxon>
        <taxon>Bacillota</taxon>
        <taxon>Bacilli</taxon>
        <taxon>Bacillales</taxon>
        <taxon>Caryophanaceae</taxon>
        <taxon>Solibacillus</taxon>
    </lineage>
</organism>
<gene>
    <name evidence="1" type="ordered locus">SSIL_1417</name>
</gene>